<dbReference type="Proteomes" id="UP000231791">
    <property type="component" value="Chromosome"/>
</dbReference>
<keyword evidence="2" id="KW-1185">Reference proteome</keyword>
<protein>
    <submittedName>
        <fullName evidence="1">Uncharacterized protein</fullName>
    </submittedName>
</protein>
<evidence type="ECO:0000313" key="1">
    <source>
        <dbReference type="EMBL" id="ATZ27869.1"/>
    </source>
</evidence>
<organism evidence="1 2">
    <name type="scientific">Streptomyces lavendulae subsp. lavendulae</name>
    <dbReference type="NCBI Taxonomy" id="58340"/>
    <lineage>
        <taxon>Bacteria</taxon>
        <taxon>Bacillati</taxon>
        <taxon>Actinomycetota</taxon>
        <taxon>Actinomycetes</taxon>
        <taxon>Kitasatosporales</taxon>
        <taxon>Streptomycetaceae</taxon>
        <taxon>Streptomyces</taxon>
    </lineage>
</organism>
<proteinExistence type="predicted"/>
<dbReference type="EMBL" id="CP024985">
    <property type="protein sequence ID" value="ATZ27869.1"/>
    <property type="molecule type" value="Genomic_DNA"/>
</dbReference>
<evidence type="ECO:0000313" key="2">
    <source>
        <dbReference type="Proteomes" id="UP000231791"/>
    </source>
</evidence>
<accession>A0A2K8PMC7</accession>
<dbReference type="AlphaFoldDB" id="A0A2K8PMC7"/>
<sequence>MASFATHRLRVHDSARPPYRRLSALRTCLTEFAPYGFYATYHHLCRSAGIPRDLDEDPGSLVRAVEELDEARRLWLAELAAWQVGRRAQKRAGVRRADPPQPSQWLFWPDPEFHPAGRLVEVMPSVMRGRWDLEGHQGRDGACPVCGTGRGTVEWGGDGYGRYTLCAGCGLGLGRRPPGLPDVRERVEVRFAHRLRRHQIWTRALEDGRRA</sequence>
<reference evidence="1 2" key="1">
    <citation type="submission" date="2017-11" db="EMBL/GenBank/DDBJ databases">
        <title>Complete genome sequence of Streptomyces lavendulae subsp. lavendulae CCM 3239 (formerly 'Streptomyces aureofaciens CCM 3239'), the producer of the angucycline-type antibiotic auricin.</title>
        <authorList>
            <person name="Busche T."/>
            <person name="Novakova R."/>
            <person name="Al'Dilaimi A."/>
            <person name="Homerova D."/>
            <person name="Feckova L."/>
            <person name="Rezuchova B."/>
            <person name="Mingyar E."/>
            <person name="Csolleiova D."/>
            <person name="Bekeova C."/>
            <person name="Winkler A."/>
            <person name="Sevcikova B."/>
            <person name="Kalinowski J."/>
            <person name="Kormanec J."/>
            <person name="Ruckert C."/>
        </authorList>
    </citation>
    <scope>NUCLEOTIDE SEQUENCE [LARGE SCALE GENOMIC DNA]</scope>
    <source>
        <strain evidence="1 2">CCM 3239</strain>
    </source>
</reference>
<dbReference type="RefSeq" id="WP_100660993.1">
    <property type="nucleotide sequence ID" value="NZ_CP024985.1"/>
</dbReference>
<dbReference type="GeneID" id="49387087"/>
<name>A0A2K8PMC7_STRLA</name>
<dbReference type="KEGG" id="slx:SLAV_30460"/>
<gene>
    <name evidence="1" type="ORF">SLAV_30460</name>
</gene>